<dbReference type="AlphaFoldDB" id="A0A2S6NK60"/>
<reference evidence="3 4" key="1">
    <citation type="journal article" date="2018" name="Arch. Microbiol.">
        <title>New insights into the metabolic potential of the phototrophic purple bacterium Rhodopila globiformis DSM 161(T) from its draft genome sequence and evidence for a vanadium-dependent nitrogenase.</title>
        <authorList>
            <person name="Imhoff J.F."/>
            <person name="Rahn T."/>
            <person name="Kunzel S."/>
            <person name="Neulinger S.C."/>
        </authorList>
    </citation>
    <scope>NUCLEOTIDE SEQUENCE [LARGE SCALE GENOMIC DNA]</scope>
    <source>
        <strain evidence="3 4">DSM 161</strain>
    </source>
</reference>
<keyword evidence="2" id="KW-0812">Transmembrane</keyword>
<keyword evidence="4" id="KW-1185">Reference proteome</keyword>
<feature type="compositionally biased region" description="Low complexity" evidence="1">
    <location>
        <begin position="82"/>
        <end position="96"/>
    </location>
</feature>
<dbReference type="EMBL" id="NHRY01000074">
    <property type="protein sequence ID" value="PPQ35358.1"/>
    <property type="molecule type" value="Genomic_DNA"/>
</dbReference>
<feature type="transmembrane region" description="Helical" evidence="2">
    <location>
        <begin position="12"/>
        <end position="37"/>
    </location>
</feature>
<gene>
    <name evidence="3" type="ORF">CCS01_07680</name>
</gene>
<evidence type="ECO:0000313" key="3">
    <source>
        <dbReference type="EMBL" id="PPQ35358.1"/>
    </source>
</evidence>
<protein>
    <recommendedName>
        <fullName evidence="5">DUF5132 domain-containing protein</fullName>
    </recommendedName>
</protein>
<dbReference type="Proteomes" id="UP000239724">
    <property type="component" value="Unassembled WGS sequence"/>
</dbReference>
<evidence type="ECO:0000256" key="1">
    <source>
        <dbReference type="SAM" id="MobiDB-lite"/>
    </source>
</evidence>
<name>A0A2S6NK60_RHOGL</name>
<evidence type="ECO:0000256" key="2">
    <source>
        <dbReference type="SAM" id="Phobius"/>
    </source>
</evidence>
<dbReference type="RefSeq" id="WP_104518264.1">
    <property type="nucleotide sequence ID" value="NZ_NHRY01000074.1"/>
</dbReference>
<proteinExistence type="predicted"/>
<comment type="caution">
    <text evidence="3">The sequence shown here is derived from an EMBL/GenBank/DDBJ whole genome shotgun (WGS) entry which is preliminary data.</text>
</comment>
<dbReference type="OrthoDB" id="8420303at2"/>
<evidence type="ECO:0000313" key="4">
    <source>
        <dbReference type="Proteomes" id="UP000239724"/>
    </source>
</evidence>
<dbReference type="Pfam" id="PF17195">
    <property type="entry name" value="DUF5132"/>
    <property type="match status" value="1"/>
</dbReference>
<feature type="compositionally biased region" description="Basic and acidic residues" evidence="1">
    <location>
        <begin position="98"/>
        <end position="109"/>
    </location>
</feature>
<organism evidence="3 4">
    <name type="scientific">Rhodopila globiformis</name>
    <name type="common">Rhodopseudomonas globiformis</name>
    <dbReference type="NCBI Taxonomy" id="1071"/>
    <lineage>
        <taxon>Bacteria</taxon>
        <taxon>Pseudomonadati</taxon>
        <taxon>Pseudomonadota</taxon>
        <taxon>Alphaproteobacteria</taxon>
        <taxon>Acetobacterales</taxon>
        <taxon>Acetobacteraceae</taxon>
        <taxon>Rhodopila</taxon>
    </lineage>
</organism>
<keyword evidence="2" id="KW-0472">Membrane</keyword>
<sequence>MALEDFFKGGNIVTGLAIGIGATILAPLVAPAVSTILRPAAKTVIKGGILAYDWGRQAAAEVSEAASDMAAEARAEAQHPRPATAAKPAANATTAKSDPLKPDLKSQPV</sequence>
<keyword evidence="2" id="KW-1133">Transmembrane helix</keyword>
<accession>A0A2S6NK60</accession>
<dbReference type="InterPro" id="IPR033456">
    <property type="entry name" value="DUF5132"/>
</dbReference>
<evidence type="ECO:0008006" key="5">
    <source>
        <dbReference type="Google" id="ProtNLM"/>
    </source>
</evidence>
<feature type="region of interest" description="Disordered" evidence="1">
    <location>
        <begin position="65"/>
        <end position="109"/>
    </location>
</feature>